<evidence type="ECO:0000313" key="4">
    <source>
        <dbReference type="Proteomes" id="UP000197424"/>
    </source>
</evidence>
<sequence>MLSPRFAIVLWTSFWVAGLATTGIFLVIDPASPALAGQPLFDSPLTAYGTVFLLAWVFAAFCAASTLFFIRTRDEVNGYCAVRVQPRRRRHDLPAPQAGVQSFD</sequence>
<name>A0A248LKI9_9NEIS</name>
<keyword evidence="1" id="KW-0472">Membrane</keyword>
<dbReference type="RefSeq" id="WP_051189853.1">
    <property type="nucleotide sequence ID" value="NZ_CP022115.1"/>
</dbReference>
<reference evidence="3 5" key="4">
    <citation type="submission" date="2021-10" db="EMBL/GenBank/DDBJ databases">
        <title>Whole-genome sequencing analysis of Laribacter hongkongensis: virulence gene profiles, carbohydrate-active enzyme prediction, and antimicrobial resistance characterization.</title>
        <authorList>
            <person name="Yuan P."/>
            <person name="Zhan Y."/>
            <person name="Chen D."/>
        </authorList>
    </citation>
    <scope>NUCLEOTIDE SEQUENCE [LARGE SCALE GENOMIC DNA]</scope>
    <source>
        <strain evidence="3 5">W67</strain>
    </source>
</reference>
<evidence type="ECO:0000313" key="5">
    <source>
        <dbReference type="Proteomes" id="UP001200247"/>
    </source>
</evidence>
<reference evidence="2" key="1">
    <citation type="journal article" date="2017" name="J. Antimicrob. Chemother.">
        <title>Emergence and genomic analysis of MDR Laribacter hongkongensis strain HLGZ1 from Guangzhou, China.</title>
        <authorList>
            <person name="Wu H.K."/>
            <person name="Chen J.H."/>
            <person name="Yang L."/>
            <person name="Li A.R."/>
            <person name="Su D.H."/>
            <person name="Lin Y.P."/>
            <person name="Chen D.Q."/>
        </authorList>
    </citation>
    <scope>NUCLEOTIDE SEQUENCE</scope>
    <source>
        <strain evidence="2">HLGZ1</strain>
    </source>
</reference>
<protein>
    <submittedName>
        <fullName evidence="2">Uncharacterized protein</fullName>
    </submittedName>
</protein>
<reference evidence="2" key="3">
    <citation type="submission" date="2017-06" db="EMBL/GenBank/DDBJ databases">
        <authorList>
            <person name="Kim H.J."/>
            <person name="Triplett B.A."/>
        </authorList>
    </citation>
    <scope>NUCLEOTIDE SEQUENCE</scope>
    <source>
        <strain evidence="2">HLGZ1</strain>
    </source>
</reference>
<dbReference type="EMBL" id="CP022115">
    <property type="protein sequence ID" value="ASJ25162.1"/>
    <property type="molecule type" value="Genomic_DNA"/>
</dbReference>
<dbReference type="AlphaFoldDB" id="A0A248LKI9"/>
<evidence type="ECO:0000313" key="2">
    <source>
        <dbReference type="EMBL" id="ASJ25162.1"/>
    </source>
</evidence>
<dbReference type="Proteomes" id="UP001200247">
    <property type="component" value="Unassembled WGS sequence"/>
</dbReference>
<feature type="transmembrane region" description="Helical" evidence="1">
    <location>
        <begin position="48"/>
        <end position="70"/>
    </location>
</feature>
<keyword evidence="1" id="KW-1133">Transmembrane helix</keyword>
<organism evidence="2 4">
    <name type="scientific">Laribacter hongkongensis</name>
    <dbReference type="NCBI Taxonomy" id="168471"/>
    <lineage>
        <taxon>Bacteria</taxon>
        <taxon>Pseudomonadati</taxon>
        <taxon>Pseudomonadota</taxon>
        <taxon>Betaproteobacteria</taxon>
        <taxon>Neisseriales</taxon>
        <taxon>Aquaspirillaceae</taxon>
        <taxon>Laribacter</taxon>
    </lineage>
</organism>
<evidence type="ECO:0000313" key="3">
    <source>
        <dbReference type="EMBL" id="MCG9024801.1"/>
    </source>
</evidence>
<keyword evidence="1" id="KW-0812">Transmembrane</keyword>
<dbReference type="EMBL" id="JAJAXM010000003">
    <property type="protein sequence ID" value="MCG9024801.1"/>
    <property type="molecule type" value="Genomic_DNA"/>
</dbReference>
<accession>A0A248LKI9</accession>
<gene>
    <name evidence="3" type="ORF">LH440_02550</name>
    <name evidence="2" type="ORF">LHGZ1_2331</name>
</gene>
<dbReference type="GeneID" id="75110901"/>
<proteinExistence type="predicted"/>
<dbReference type="Proteomes" id="UP000197424">
    <property type="component" value="Chromosome"/>
</dbReference>
<feature type="transmembrane region" description="Helical" evidence="1">
    <location>
        <begin position="7"/>
        <end position="28"/>
    </location>
</feature>
<dbReference type="OrthoDB" id="6197657at2"/>
<evidence type="ECO:0000256" key="1">
    <source>
        <dbReference type="SAM" id="Phobius"/>
    </source>
</evidence>
<reference evidence="4" key="2">
    <citation type="submission" date="2017-06" db="EMBL/GenBank/DDBJ databases">
        <title>Whole genome sequence of Laribacter hongkongensis LHGZ1.</title>
        <authorList>
            <person name="Chen D."/>
            <person name="Wu H."/>
            <person name="Chen J."/>
        </authorList>
    </citation>
    <scope>NUCLEOTIDE SEQUENCE [LARGE SCALE GENOMIC DNA]</scope>
    <source>
        <strain evidence="4">LHGZ1</strain>
    </source>
</reference>